<evidence type="ECO:0008006" key="2">
    <source>
        <dbReference type="Google" id="ProtNLM"/>
    </source>
</evidence>
<organism evidence="1">
    <name type="scientific">mine drainage metagenome</name>
    <dbReference type="NCBI Taxonomy" id="410659"/>
    <lineage>
        <taxon>unclassified sequences</taxon>
        <taxon>metagenomes</taxon>
        <taxon>ecological metagenomes</taxon>
    </lineage>
</organism>
<proteinExistence type="predicted"/>
<comment type="caution">
    <text evidence="1">The sequence shown here is derived from an EMBL/GenBank/DDBJ whole genome shotgun (WGS) entry which is preliminary data.</text>
</comment>
<accession>T1C5Z1</accession>
<reference evidence="1" key="2">
    <citation type="journal article" date="2014" name="ISME J.">
        <title>Microbial stratification in low pH oxic and suboxic macroscopic growths along an acid mine drainage.</title>
        <authorList>
            <person name="Mendez-Garcia C."/>
            <person name="Mesa V."/>
            <person name="Sprenger R.R."/>
            <person name="Richter M."/>
            <person name="Diez M.S."/>
            <person name="Solano J."/>
            <person name="Bargiela R."/>
            <person name="Golyshina O.V."/>
            <person name="Manteca A."/>
            <person name="Ramos J.L."/>
            <person name="Gallego J.R."/>
            <person name="Llorente I."/>
            <person name="Martins Dos Santos V.A."/>
            <person name="Jensen O.N."/>
            <person name="Pelaez A.I."/>
            <person name="Sanchez J."/>
            <person name="Ferrer M."/>
        </authorList>
    </citation>
    <scope>NUCLEOTIDE SEQUENCE</scope>
</reference>
<sequence>MIVMKTEDFNRFLQQNNIHVFSINDAARIIGKPKHYATIFISRDRIIKRAENGVYYTPDASSYEVASEIVYPSYVSLISALRLHNLTEQIPNMVYIVSTKMHKDIELDSIRIKFFKVKGSLMYGYLKMDGAFVAEPEKAVVDMLYLNRFNEYAMEAIESGKLDMKKLLNYAELSGKKRLIREVTTVAKALDKKRTYEFNSVRG</sequence>
<gene>
    <name evidence="1" type="ORF">B2A_03567</name>
</gene>
<name>T1C5Z1_9ZZZZ</name>
<dbReference type="AlphaFoldDB" id="T1C5Z1"/>
<protein>
    <recommendedName>
        <fullName evidence="2">Transcriptional regulator</fullName>
    </recommendedName>
</protein>
<dbReference type="EMBL" id="AUZZ01002383">
    <property type="protein sequence ID" value="EQD60679.1"/>
    <property type="molecule type" value="Genomic_DNA"/>
</dbReference>
<reference evidence="1" key="1">
    <citation type="submission" date="2013-08" db="EMBL/GenBank/DDBJ databases">
        <authorList>
            <person name="Mendez C."/>
            <person name="Richter M."/>
            <person name="Ferrer M."/>
            <person name="Sanchez J."/>
        </authorList>
    </citation>
    <scope>NUCLEOTIDE SEQUENCE</scope>
</reference>
<evidence type="ECO:0000313" key="1">
    <source>
        <dbReference type="EMBL" id="EQD60679.1"/>
    </source>
</evidence>